<name>A0A3D4VD07_9BACT</name>
<gene>
    <name evidence="3" type="ORF">DGD08_17520</name>
</gene>
<organism evidence="3 4">
    <name type="scientific">Gemmatimonas aurantiaca</name>
    <dbReference type="NCBI Taxonomy" id="173480"/>
    <lineage>
        <taxon>Bacteria</taxon>
        <taxon>Pseudomonadati</taxon>
        <taxon>Gemmatimonadota</taxon>
        <taxon>Gemmatimonadia</taxon>
        <taxon>Gemmatimonadales</taxon>
        <taxon>Gemmatimonadaceae</taxon>
        <taxon>Gemmatimonas</taxon>
    </lineage>
</organism>
<sequence length="341" mass="35953">MPAVMGPALSLTVSPMFMRPLRMHPSAWRSVCIPVASTLSVWLLAACGGGPTPAPRPAAADNRALASEQARGPGAQGTVGVPPFAARGSDTTLTPLAFALAELVSTDLSRSGKVRVVERARLGEVLRELDLAQTGRVDSATAPRVGRLVSAERLVFGSVEPVDANTLRLGARIGDVERSTVSNAVDARAPLAEILAAEKALVFRLFESLGVTLTPAERASIEAQPTKNIGALLAYGRGVQRYYQGDYRGAASEFSRAARLDPGFREARRMEQEVRSYGAMGTAHPVAIPGVRPLDGAISSAVDRLNRPLDLVTNVSRTASTALDPTFPASQATVIITITRP</sequence>
<dbReference type="SUPFAM" id="SSF52964">
    <property type="entry name" value="TolB, N-terminal domain"/>
    <property type="match status" value="1"/>
</dbReference>
<comment type="caution">
    <text evidence="3">The sequence shown here is derived from an EMBL/GenBank/DDBJ whole genome shotgun (WGS) entry which is preliminary data.</text>
</comment>
<keyword evidence="1" id="KW-0802">TPR repeat</keyword>
<dbReference type="PROSITE" id="PS50005">
    <property type="entry name" value="TPR"/>
    <property type="match status" value="1"/>
</dbReference>
<evidence type="ECO:0000256" key="2">
    <source>
        <dbReference type="SAM" id="MobiDB-lite"/>
    </source>
</evidence>
<reference evidence="3 4" key="1">
    <citation type="journal article" date="2018" name="Nat. Biotechnol.">
        <title>A standardized bacterial taxonomy based on genome phylogeny substantially revises the tree of life.</title>
        <authorList>
            <person name="Parks D.H."/>
            <person name="Chuvochina M."/>
            <person name="Waite D.W."/>
            <person name="Rinke C."/>
            <person name="Skarshewski A."/>
            <person name="Chaumeil P.A."/>
            <person name="Hugenholtz P."/>
        </authorList>
    </citation>
    <scope>NUCLEOTIDE SEQUENCE [LARGE SCALE GENOMIC DNA]</scope>
    <source>
        <strain evidence="3">UBA8844</strain>
    </source>
</reference>
<evidence type="ECO:0000256" key="1">
    <source>
        <dbReference type="PROSITE-ProRule" id="PRU00339"/>
    </source>
</evidence>
<dbReference type="EMBL" id="DPIY01000012">
    <property type="protein sequence ID" value="HCT59003.1"/>
    <property type="molecule type" value="Genomic_DNA"/>
</dbReference>
<dbReference type="GO" id="GO:0030288">
    <property type="term" value="C:outer membrane-bounded periplasmic space"/>
    <property type="evidence" value="ECO:0007669"/>
    <property type="project" value="InterPro"/>
</dbReference>
<proteinExistence type="predicted"/>
<evidence type="ECO:0000313" key="3">
    <source>
        <dbReference type="EMBL" id="HCT59003.1"/>
    </source>
</evidence>
<feature type="repeat" description="TPR" evidence="1">
    <location>
        <begin position="231"/>
        <end position="264"/>
    </location>
</feature>
<evidence type="ECO:0000313" key="4">
    <source>
        <dbReference type="Proteomes" id="UP000264071"/>
    </source>
</evidence>
<dbReference type="Gene3D" id="3.40.50.10610">
    <property type="entry name" value="ABC-type transport auxiliary lipoprotein component"/>
    <property type="match status" value="1"/>
</dbReference>
<dbReference type="Pfam" id="PF03783">
    <property type="entry name" value="CsgG"/>
    <property type="match status" value="1"/>
</dbReference>
<accession>A0A3D4VD07</accession>
<evidence type="ECO:0008006" key="5">
    <source>
        <dbReference type="Google" id="ProtNLM"/>
    </source>
</evidence>
<dbReference type="InterPro" id="IPR019734">
    <property type="entry name" value="TPR_rpt"/>
</dbReference>
<feature type="compositionally biased region" description="Low complexity" evidence="2">
    <location>
        <begin position="57"/>
        <end position="66"/>
    </location>
</feature>
<feature type="region of interest" description="Disordered" evidence="2">
    <location>
        <begin position="52"/>
        <end position="81"/>
    </location>
</feature>
<protein>
    <recommendedName>
        <fullName evidence="5">Tetratricopeptide repeat protein</fullName>
    </recommendedName>
</protein>
<dbReference type="AlphaFoldDB" id="A0A3D4VD07"/>
<dbReference type="InterPro" id="IPR005534">
    <property type="entry name" value="Curli_assmbl/transp-comp_CsgG"/>
</dbReference>
<dbReference type="Proteomes" id="UP000264071">
    <property type="component" value="Unassembled WGS sequence"/>
</dbReference>